<reference evidence="2" key="1">
    <citation type="submission" date="2021-02" db="EMBL/GenBank/DDBJ databases">
        <authorList>
            <person name="Dougan E. K."/>
            <person name="Rhodes N."/>
            <person name="Thang M."/>
            <person name="Chan C."/>
        </authorList>
    </citation>
    <scope>NUCLEOTIDE SEQUENCE</scope>
</reference>
<gene>
    <name evidence="2" type="ORF">PGLA1383_LOCUS46769</name>
</gene>
<name>A0A813GYQ8_POLGL</name>
<feature type="non-terminal residue" evidence="2">
    <location>
        <position position="138"/>
    </location>
</feature>
<evidence type="ECO:0000256" key="1">
    <source>
        <dbReference type="SAM" id="MobiDB-lite"/>
    </source>
</evidence>
<proteinExistence type="predicted"/>
<protein>
    <submittedName>
        <fullName evidence="2">Uncharacterized protein</fullName>
    </submittedName>
</protein>
<feature type="region of interest" description="Disordered" evidence="1">
    <location>
        <begin position="1"/>
        <end position="37"/>
    </location>
</feature>
<dbReference type="EMBL" id="CAJNNV010029880">
    <property type="protein sequence ID" value="CAE8630428.1"/>
    <property type="molecule type" value="Genomic_DNA"/>
</dbReference>
<accession>A0A813GYQ8</accession>
<keyword evidence="3" id="KW-1185">Reference proteome</keyword>
<dbReference type="AlphaFoldDB" id="A0A813GYQ8"/>
<evidence type="ECO:0000313" key="2">
    <source>
        <dbReference type="EMBL" id="CAE8630428.1"/>
    </source>
</evidence>
<evidence type="ECO:0000313" key="3">
    <source>
        <dbReference type="Proteomes" id="UP000654075"/>
    </source>
</evidence>
<feature type="region of interest" description="Disordered" evidence="1">
    <location>
        <begin position="57"/>
        <end position="85"/>
    </location>
</feature>
<organism evidence="2 3">
    <name type="scientific">Polarella glacialis</name>
    <name type="common">Dinoflagellate</name>
    <dbReference type="NCBI Taxonomy" id="89957"/>
    <lineage>
        <taxon>Eukaryota</taxon>
        <taxon>Sar</taxon>
        <taxon>Alveolata</taxon>
        <taxon>Dinophyceae</taxon>
        <taxon>Suessiales</taxon>
        <taxon>Suessiaceae</taxon>
        <taxon>Polarella</taxon>
    </lineage>
</organism>
<feature type="compositionally biased region" description="Polar residues" evidence="1">
    <location>
        <begin position="113"/>
        <end position="138"/>
    </location>
</feature>
<feature type="region of interest" description="Disordered" evidence="1">
    <location>
        <begin position="107"/>
        <end position="138"/>
    </location>
</feature>
<sequence length="138" mass="14654">MATPQPADVQAQVSLPARPFTVPAKLANPEQPPSPKSREMLRRAALNGFKAAVALDPGGKEAAARRWPAPSPSPTPRSTPVNAHAFDGITGFKMPIIPFTWGQDQDRAVTAPTPRSSFVSRTNSLLRPGSAQSCQSSQ</sequence>
<dbReference type="Proteomes" id="UP000654075">
    <property type="component" value="Unassembled WGS sequence"/>
</dbReference>
<comment type="caution">
    <text evidence="2">The sequence shown here is derived from an EMBL/GenBank/DDBJ whole genome shotgun (WGS) entry which is preliminary data.</text>
</comment>